<dbReference type="Pfam" id="PF24606">
    <property type="entry name" value="CEMIP_beta-hel"/>
    <property type="match status" value="1"/>
</dbReference>
<dbReference type="GeneID" id="68096916"/>
<dbReference type="PANTHER" id="PTHR46769:SF2">
    <property type="entry name" value="FIBROCYSTIN-L ISOFORM 2 PRECURSOR-RELATED"/>
    <property type="match status" value="1"/>
</dbReference>
<evidence type="ECO:0000259" key="5">
    <source>
        <dbReference type="PROSITE" id="PS51484"/>
    </source>
</evidence>
<keyword evidence="2" id="KW-0325">Glycoprotein</keyword>
<sequence length="1347" mass="149072">MRRPTAVELASLFLLLLVLTLITTPFVHTQSCPHTAAGLINFSTLSGWNVAGSDIVISSGQNVLVDQTSSAVLRSIVVQNNAKLIFSDLNLNLNIEYIRVDNGGSFIMGDETCPLQNKIVVTFYGARTTSNVIGSDPADNTETGYKGMVFMTGSSVKIHGRVYTPTWTVLQSTAQKGTTTITVNQSTQWKVGDKLVIANTDFSDLYHWNDNVPDSLKWKQGFRFLDQNEVRTIVQVVNSQTFVLNAPLNYTHFAEGDIRAEVGVLNRNIIFQGDASSESSQFGGHIMFRPGLVMQIRGVEITKMGNAGILGRYPMHFHVFGEHAFKMGSANFYLKDSSIHDTYQRCVVVHDTNGVTIEGNICWNTKGHQYFLEDGVEMGNTFKRNLGINPIPVASEDSYQLIKSDSEPAVFWITNPNNTWIQNAAVGGKWSYWFTMPKDATGVSSAKYGKDNYYIRPRNQPLGLFSDNVGHSCGRNSLHIDDMVKPDTTTEMASYVPVQGPYEYPAGVWYPAVYVNALFSNYISYKNRGYGVWSRSGHLKFSNMRLYDNMNGMNAPPSGPVLVENSLIVGETNNVGEIFSTRSSVDVGGRSRPGLWEAKEVIKGFEHYDNGGPQIVSNVTFRNFQTNSYRPAGALSGLSFGPFKHQTRNRLIDLKFENANVYYQLPSFYDNHKGSAIADIDGSSTGYKAGGWIVSNDSLVSFGACEGQTSWNGYKCPAFPESYGQLIVNNNVFTTSSNQGANGVNYPDLSDPSKRVPRMKVIDLTRNKDSEVIGAVLSSSSSLSLYSNVIMRNFYTLRWSFNTPTPSDLSIELNSNAHSDWIILSIQYPTTATLQVNSLTWGTNSKPLTAGSSIQQVMDSYDGSVYYYDSNTQHLYIKLINRAGNNAYEEYYGFVDYSYDGRSIRIIATCPNNACAPSKFDLPTDAPNMLKRYSRDERYAGVLQTCQQNPTVNSPGNGYVFAMVNTLTRTIDFSVYHDLTKIATKIEVGIGQPGNEQRILQRDFKISPYSISRFTYSYSYDEYTSLVKGEMFVKLSTSINPNGHLRAQLYCNNGKKNNAPTCSLPPSIPKAQPCDVVNDSISIFSESSDITGWPHWAMFNWTSNVDTKPTYFNYQYSASPICGKTSLLFGSQRGGLQIYKFSAAQSPFPSVDTSVYKYFEFYARALSGGPLSLSVSFSENKNSQTTQIGQTSTSTTQQVQHFVIDDTRATRVRIPLASLGIQGTFNLQVITFGIDQDWATAKFREVILDNLRFVKDANDESVSSGLTSANIAYFGPVCSGQTTLANPDADPMSVTTTIIPEVPPASSSTKNGPPRTSVNQATTTMFRLDFAMIVVLMLVSVIMHLIQ</sequence>
<evidence type="ECO:0000256" key="1">
    <source>
        <dbReference type="ARBA" id="ARBA00022729"/>
    </source>
</evidence>
<dbReference type="EMBL" id="PYSW02000021">
    <property type="protein sequence ID" value="KAG2383124.1"/>
    <property type="molecule type" value="Genomic_DNA"/>
</dbReference>
<gene>
    <name evidence="6" type="ORF">C9374_004461</name>
</gene>
<dbReference type="InterPro" id="IPR055401">
    <property type="entry name" value="CEMIP_beta-hel_dom"/>
</dbReference>
<feature type="chain" id="PRO_5041666024" description="G8 domain-containing protein" evidence="4">
    <location>
        <begin position="30"/>
        <end position="1347"/>
    </location>
</feature>
<name>A0AA88GQ62_NAELO</name>
<keyword evidence="3" id="KW-0472">Membrane</keyword>
<accession>A0AA88GQ62</accession>
<dbReference type="PROSITE" id="PS51484">
    <property type="entry name" value="G8"/>
    <property type="match status" value="1"/>
</dbReference>
<dbReference type="RefSeq" id="XP_044548803.1">
    <property type="nucleotide sequence ID" value="XM_044694103.1"/>
</dbReference>
<evidence type="ECO:0000256" key="4">
    <source>
        <dbReference type="SAM" id="SignalP"/>
    </source>
</evidence>
<dbReference type="InterPro" id="IPR019316">
    <property type="entry name" value="G8_domain"/>
</dbReference>
<feature type="transmembrane region" description="Helical" evidence="3">
    <location>
        <begin position="1325"/>
        <end position="1346"/>
    </location>
</feature>
<organism evidence="6 7">
    <name type="scientific">Naegleria lovaniensis</name>
    <name type="common">Amoeba</name>
    <dbReference type="NCBI Taxonomy" id="51637"/>
    <lineage>
        <taxon>Eukaryota</taxon>
        <taxon>Discoba</taxon>
        <taxon>Heterolobosea</taxon>
        <taxon>Tetramitia</taxon>
        <taxon>Eutetramitia</taxon>
        <taxon>Vahlkampfiidae</taxon>
        <taxon>Naegleria</taxon>
    </lineage>
</organism>
<keyword evidence="3" id="KW-0812">Transmembrane</keyword>
<feature type="signal peptide" evidence="4">
    <location>
        <begin position="1"/>
        <end position="29"/>
    </location>
</feature>
<dbReference type="PANTHER" id="PTHR46769">
    <property type="entry name" value="POLYCYSTIC KIDNEY AND HEPATIC DISEASE 1 (AUTOSOMAL RECESSIVE)-LIKE 1"/>
    <property type="match status" value="1"/>
</dbReference>
<proteinExistence type="predicted"/>
<dbReference type="Proteomes" id="UP000816034">
    <property type="component" value="Unassembled WGS sequence"/>
</dbReference>
<dbReference type="InterPro" id="IPR055400">
    <property type="entry name" value="CEMIP_X"/>
</dbReference>
<feature type="domain" description="G8" evidence="5">
    <location>
        <begin position="46"/>
        <end position="172"/>
    </location>
</feature>
<dbReference type="Pfam" id="PF10162">
    <property type="entry name" value="G8"/>
    <property type="match status" value="1"/>
</dbReference>
<evidence type="ECO:0000313" key="6">
    <source>
        <dbReference type="EMBL" id="KAG2383124.1"/>
    </source>
</evidence>
<dbReference type="SMART" id="SM01225">
    <property type="entry name" value="G8"/>
    <property type="match status" value="1"/>
</dbReference>
<keyword evidence="1 4" id="KW-0732">Signal</keyword>
<protein>
    <recommendedName>
        <fullName evidence="5">G8 domain-containing protein</fullName>
    </recommendedName>
</protein>
<keyword evidence="3" id="KW-1133">Transmembrane helix</keyword>
<dbReference type="InterPro" id="IPR052387">
    <property type="entry name" value="Fibrocystin"/>
</dbReference>
<evidence type="ECO:0000313" key="7">
    <source>
        <dbReference type="Proteomes" id="UP000816034"/>
    </source>
</evidence>
<dbReference type="Pfam" id="PF24605">
    <property type="entry name" value="CEMIP_X"/>
    <property type="match status" value="1"/>
</dbReference>
<evidence type="ECO:0000256" key="3">
    <source>
        <dbReference type="SAM" id="Phobius"/>
    </source>
</evidence>
<evidence type="ECO:0000256" key="2">
    <source>
        <dbReference type="ARBA" id="ARBA00023180"/>
    </source>
</evidence>
<reference evidence="6 7" key="1">
    <citation type="journal article" date="2018" name="BMC Genomics">
        <title>The genome of Naegleria lovaniensis, the basis for a comparative approach to unravel pathogenicity factors of the human pathogenic amoeba N. fowleri.</title>
        <authorList>
            <person name="Liechti N."/>
            <person name="Schurch N."/>
            <person name="Bruggmann R."/>
            <person name="Wittwer M."/>
        </authorList>
    </citation>
    <scope>NUCLEOTIDE SEQUENCE [LARGE SCALE GENOMIC DNA]</scope>
    <source>
        <strain evidence="6 7">ATCC 30569</strain>
    </source>
</reference>
<keyword evidence="7" id="KW-1185">Reference proteome</keyword>
<comment type="caution">
    <text evidence="6">The sequence shown here is derived from an EMBL/GenBank/DDBJ whole genome shotgun (WGS) entry which is preliminary data.</text>
</comment>